<dbReference type="GO" id="GO:0065002">
    <property type="term" value="P:intracellular protein transmembrane transport"/>
    <property type="evidence" value="ECO:0007669"/>
    <property type="project" value="UniProtKB-UniRule"/>
</dbReference>
<dbReference type="Gene3D" id="1.10.3060.10">
    <property type="entry name" value="Helical scaffold and wing domains of SecA"/>
    <property type="match status" value="1"/>
</dbReference>
<keyword evidence="5 14" id="KW-0963">Cytoplasm</keyword>
<dbReference type="PANTHER" id="PTHR30612:SF0">
    <property type="entry name" value="CHLOROPLAST PROTEIN-TRANSPORTING ATPASE"/>
    <property type="match status" value="1"/>
</dbReference>
<comment type="cofactor">
    <cofactor evidence="1">
        <name>Zn(2+)</name>
        <dbReference type="ChEBI" id="CHEBI:29105"/>
    </cofactor>
</comment>
<dbReference type="GO" id="GO:0017038">
    <property type="term" value="P:protein import"/>
    <property type="evidence" value="ECO:0007669"/>
    <property type="project" value="InterPro"/>
</dbReference>
<evidence type="ECO:0000256" key="1">
    <source>
        <dbReference type="ARBA" id="ARBA00001947"/>
    </source>
</evidence>
<keyword evidence="13 14" id="KW-0472">Membrane</keyword>
<dbReference type="GO" id="GO:0005829">
    <property type="term" value="C:cytosol"/>
    <property type="evidence" value="ECO:0007669"/>
    <property type="project" value="TreeGrafter"/>
</dbReference>
<dbReference type="AlphaFoldDB" id="A0A2H0Y0X1"/>
<keyword evidence="12 14" id="KW-0811">Translocation</keyword>
<keyword evidence="6" id="KW-0479">Metal-binding</keyword>
<dbReference type="Pfam" id="PF07516">
    <property type="entry name" value="SecA_SW"/>
    <property type="match status" value="1"/>
</dbReference>
<dbReference type="FunFam" id="3.40.50.300:FF:000334">
    <property type="entry name" value="Protein translocase subunit SecA"/>
    <property type="match status" value="1"/>
</dbReference>
<comment type="similarity">
    <text evidence="2 14 15">Belongs to the SecA family.</text>
</comment>
<dbReference type="InterPro" id="IPR014001">
    <property type="entry name" value="Helicase_ATP-bd"/>
</dbReference>
<dbReference type="PROSITE" id="PS51194">
    <property type="entry name" value="HELICASE_CTER"/>
    <property type="match status" value="1"/>
</dbReference>
<evidence type="ECO:0000259" key="18">
    <source>
        <dbReference type="PROSITE" id="PS51196"/>
    </source>
</evidence>
<evidence type="ECO:0000313" key="19">
    <source>
        <dbReference type="EMBL" id="PIS31159.1"/>
    </source>
</evidence>
<proteinExistence type="inferred from homology"/>
<dbReference type="GO" id="GO:0006605">
    <property type="term" value="P:protein targeting"/>
    <property type="evidence" value="ECO:0007669"/>
    <property type="project" value="UniProtKB-UniRule"/>
</dbReference>
<evidence type="ECO:0000256" key="15">
    <source>
        <dbReference type="RuleBase" id="RU003874"/>
    </source>
</evidence>
<evidence type="ECO:0000256" key="11">
    <source>
        <dbReference type="ARBA" id="ARBA00022967"/>
    </source>
</evidence>
<dbReference type="SUPFAM" id="SSF81886">
    <property type="entry name" value="Helical scaffold and wing domains of SecA"/>
    <property type="match status" value="1"/>
</dbReference>
<dbReference type="PROSITE" id="PS51196">
    <property type="entry name" value="SECA_MOTOR_DEAD"/>
    <property type="match status" value="1"/>
</dbReference>
<dbReference type="PROSITE" id="PS01312">
    <property type="entry name" value="SECA"/>
    <property type="match status" value="1"/>
</dbReference>
<evidence type="ECO:0000256" key="7">
    <source>
        <dbReference type="ARBA" id="ARBA00022741"/>
    </source>
</evidence>
<protein>
    <recommendedName>
        <fullName evidence="14 15">Protein translocase subunit SecA</fullName>
        <ecNumber evidence="14">7.4.2.8</ecNumber>
    </recommendedName>
</protein>
<sequence>MFNWLAKFISDSDEKKLTAVTPLIDQINSFESGFKALSDEQLCAKTQVFKQRLASGETLERLLPEAFAAIREASARTIGLRHFDVQLLGGIILHQGRIAEMKTGEGKTLAATLPVYLNALTGQGVHVVTVNDYLAKRDAEWMGPIYQKLGLTVGIIQHWMEPQARRQAYAADITYGTNNEFGFDYLRDNMAVSPEHCVQRQLHYAIVDEVDSILIDEARTPLIISGMVEDTLQGYLKADQIVRKLVLGSDFTVDEKTKNATLSDMGIRKLERLLGLEYLFDVANMDLAHQINQALRAHHCFEKNVDYVVKEGEVLIVDEFTGRLMEGRRYSEGLHQAIEAKERVEIKNESQTLATITFQNYFRLYQKIAGMTGTAKTEEGEFWKIYNLEVVVIPPHMKMVREDLPDVIYKNRRAKYKAVVDEIVKNHKLGRPLLVGTISIENSELLSDMLKRRGVQHQVLNAKQHEREAEIVSQAGQKGRVTISTNMAGRGTDIVLGEGVKDLGGLYVIGTERHESRRIDNQLRGRSGRQGDAGASKFFVSLEDDLMRLFGSQRVSGMMDRLGIEEDTPIEARMISGMIERAQKKVEEYHFGIRKQVLEFDDVMTKQRITIYSLRRQVLDGQDLKKKLLEMMDKVMAGLVNNFLVEKVHPDEWDYAGLISAVNEIVQVQGLEVVKEIADRGEVKRSLFEILKSAYESRESELGPENMRELEKLVMLRVLDQAWIEQLHNMDTLREGIGLRGVGGKDPLVEYKIEGYKMFQEMMQGVHQEIVGMIFKVQLVNQDNIPVSPMRNVTYGVPPKDNAPRQAPVHTAAKVGRNDPCPCGSGKKYKKCCMLKEAN</sequence>
<evidence type="ECO:0000256" key="12">
    <source>
        <dbReference type="ARBA" id="ARBA00023010"/>
    </source>
</evidence>
<dbReference type="InterPro" id="IPR020937">
    <property type="entry name" value="SecA_CS"/>
</dbReference>
<feature type="domain" description="Helicase C-terminal" evidence="17">
    <location>
        <begin position="415"/>
        <end position="597"/>
    </location>
</feature>
<dbReference type="PROSITE" id="PS51192">
    <property type="entry name" value="HELICASE_ATP_BIND_1"/>
    <property type="match status" value="1"/>
</dbReference>
<dbReference type="FunFam" id="1.10.3060.10:FF:000003">
    <property type="entry name" value="Protein translocase subunit SecA"/>
    <property type="match status" value="1"/>
</dbReference>
<reference evidence="19 20" key="1">
    <citation type="submission" date="2017-09" db="EMBL/GenBank/DDBJ databases">
        <title>Depth-based differentiation of microbial function through sediment-hosted aquifers and enrichment of novel symbionts in the deep terrestrial subsurface.</title>
        <authorList>
            <person name="Probst A.J."/>
            <person name="Ladd B."/>
            <person name="Jarett J.K."/>
            <person name="Geller-Mcgrath D.E."/>
            <person name="Sieber C.M."/>
            <person name="Emerson J.B."/>
            <person name="Anantharaman K."/>
            <person name="Thomas B.C."/>
            <person name="Malmstrom R."/>
            <person name="Stieglmeier M."/>
            <person name="Klingl A."/>
            <person name="Woyke T."/>
            <person name="Ryan C.M."/>
            <person name="Banfield J.F."/>
        </authorList>
    </citation>
    <scope>NUCLEOTIDE SEQUENCE [LARGE SCALE GENOMIC DNA]</scope>
    <source>
        <strain evidence="19">CG08_land_8_20_14_0_20_45_16</strain>
    </source>
</reference>
<dbReference type="CDD" id="cd18803">
    <property type="entry name" value="SF2_C_secA"/>
    <property type="match status" value="1"/>
</dbReference>
<dbReference type="FunFam" id="3.90.1440.10:FF:000001">
    <property type="entry name" value="Preprotein translocase subunit SecA"/>
    <property type="match status" value="1"/>
</dbReference>
<dbReference type="HAMAP" id="MF_01382">
    <property type="entry name" value="SecA"/>
    <property type="match status" value="1"/>
</dbReference>
<dbReference type="InterPro" id="IPR036266">
    <property type="entry name" value="SecA_Wing/Scaffold_sf"/>
</dbReference>
<dbReference type="InterPro" id="IPR011115">
    <property type="entry name" value="SecA_DEAD"/>
</dbReference>
<dbReference type="FunFam" id="3.40.50.300:FF:000429">
    <property type="entry name" value="Preprotein translocase subunit SecA"/>
    <property type="match status" value="1"/>
</dbReference>
<evidence type="ECO:0000256" key="5">
    <source>
        <dbReference type="ARBA" id="ARBA00022490"/>
    </source>
</evidence>
<dbReference type="InterPro" id="IPR001650">
    <property type="entry name" value="Helicase_C-like"/>
</dbReference>
<dbReference type="EC" id="7.4.2.8" evidence="14"/>
<dbReference type="SUPFAM" id="SSF52540">
    <property type="entry name" value="P-loop containing nucleoside triphosphate hydrolases"/>
    <property type="match status" value="2"/>
</dbReference>
<evidence type="ECO:0000256" key="9">
    <source>
        <dbReference type="ARBA" id="ARBA00022840"/>
    </source>
</evidence>
<evidence type="ECO:0000313" key="20">
    <source>
        <dbReference type="Proteomes" id="UP000231343"/>
    </source>
</evidence>
<dbReference type="Proteomes" id="UP000231343">
    <property type="component" value="Unassembled WGS sequence"/>
</dbReference>
<dbReference type="NCBIfam" id="TIGR00963">
    <property type="entry name" value="secA"/>
    <property type="match status" value="1"/>
</dbReference>
<comment type="caution">
    <text evidence="19">The sequence shown here is derived from an EMBL/GenBank/DDBJ whole genome shotgun (WGS) entry which is preliminary data.</text>
</comment>
<dbReference type="GO" id="GO:0046872">
    <property type="term" value="F:metal ion binding"/>
    <property type="evidence" value="ECO:0007669"/>
    <property type="project" value="UniProtKB-KW"/>
</dbReference>
<evidence type="ECO:0000256" key="3">
    <source>
        <dbReference type="ARBA" id="ARBA00022448"/>
    </source>
</evidence>
<feature type="domain" description="SecA family profile" evidence="18">
    <location>
        <begin position="2"/>
        <end position="571"/>
    </location>
</feature>
<gene>
    <name evidence="14" type="primary">secA</name>
    <name evidence="19" type="ORF">COT42_01745</name>
</gene>
<accession>A0A2H0Y0X1</accession>
<evidence type="ECO:0000259" key="17">
    <source>
        <dbReference type="PROSITE" id="PS51194"/>
    </source>
</evidence>
<dbReference type="InterPro" id="IPR011130">
    <property type="entry name" value="SecA_preprotein_X-link_dom"/>
</dbReference>
<dbReference type="Gene3D" id="3.40.50.300">
    <property type="entry name" value="P-loop containing nucleotide triphosphate hydrolases"/>
    <property type="match status" value="3"/>
</dbReference>
<evidence type="ECO:0000256" key="6">
    <source>
        <dbReference type="ARBA" id="ARBA00022723"/>
    </source>
</evidence>
<evidence type="ECO:0000256" key="8">
    <source>
        <dbReference type="ARBA" id="ARBA00022833"/>
    </source>
</evidence>
<dbReference type="InterPro" id="IPR036670">
    <property type="entry name" value="SecA_X-link_sf"/>
</dbReference>
<keyword evidence="4 14" id="KW-1003">Cell membrane</keyword>
<evidence type="ECO:0000256" key="10">
    <source>
        <dbReference type="ARBA" id="ARBA00022927"/>
    </source>
</evidence>
<dbReference type="InterPro" id="IPR000185">
    <property type="entry name" value="SecA"/>
</dbReference>
<name>A0A2H0Y0X1_UNCSA</name>
<keyword evidence="3 14" id="KW-0813">Transport</keyword>
<dbReference type="Pfam" id="PF07517">
    <property type="entry name" value="SecA_DEAD"/>
    <property type="match status" value="1"/>
</dbReference>
<dbReference type="GO" id="GO:0005886">
    <property type="term" value="C:plasma membrane"/>
    <property type="evidence" value="ECO:0007669"/>
    <property type="project" value="UniProtKB-SubCell"/>
</dbReference>
<comment type="subcellular location">
    <subcellularLocation>
        <location evidence="14">Cell membrane</location>
        <topology evidence="14">Peripheral membrane protein</topology>
        <orientation evidence="14">Cytoplasmic side</orientation>
    </subcellularLocation>
    <subcellularLocation>
        <location evidence="14">Cytoplasm</location>
    </subcellularLocation>
    <text evidence="14">Distribution is 50-50.</text>
</comment>
<dbReference type="InterPro" id="IPR004027">
    <property type="entry name" value="SEC_C_motif"/>
</dbReference>
<keyword evidence="11 14" id="KW-1278">Translocase</keyword>
<evidence type="ECO:0000256" key="4">
    <source>
        <dbReference type="ARBA" id="ARBA00022475"/>
    </source>
</evidence>
<dbReference type="InterPro" id="IPR044722">
    <property type="entry name" value="SecA_SF2_C"/>
</dbReference>
<dbReference type="GO" id="GO:0031522">
    <property type="term" value="C:cell envelope Sec protein transport complex"/>
    <property type="evidence" value="ECO:0007669"/>
    <property type="project" value="TreeGrafter"/>
</dbReference>
<evidence type="ECO:0000259" key="16">
    <source>
        <dbReference type="PROSITE" id="PS51192"/>
    </source>
</evidence>
<dbReference type="CDD" id="cd17928">
    <property type="entry name" value="DEXDc_SecA"/>
    <property type="match status" value="1"/>
</dbReference>
<dbReference type="Gene3D" id="3.90.1440.10">
    <property type="entry name" value="SecA, preprotein cross-linking domain"/>
    <property type="match status" value="1"/>
</dbReference>
<comment type="subunit">
    <text evidence="14">Monomer and homodimer. Part of the essential Sec protein translocation apparatus which comprises SecA, SecYEG and auxiliary proteins SecDF. Other proteins may also be involved.</text>
</comment>
<dbReference type="NCBIfam" id="NF009538">
    <property type="entry name" value="PRK12904.1"/>
    <property type="match status" value="1"/>
</dbReference>
<dbReference type="SMART" id="SM00958">
    <property type="entry name" value="SecA_PP_bind"/>
    <property type="match status" value="1"/>
</dbReference>
<comment type="catalytic activity">
    <reaction evidence="14">
        <text>ATP + H2O + cellular proteinSide 1 = ADP + phosphate + cellular proteinSide 2.</text>
        <dbReference type="EC" id="7.4.2.8"/>
    </reaction>
</comment>
<keyword evidence="8" id="KW-0862">Zinc</keyword>
<dbReference type="GO" id="GO:0005524">
    <property type="term" value="F:ATP binding"/>
    <property type="evidence" value="ECO:0007669"/>
    <property type="project" value="UniProtKB-UniRule"/>
</dbReference>
<dbReference type="Pfam" id="PF02810">
    <property type="entry name" value="SEC-C"/>
    <property type="match status" value="1"/>
</dbReference>
<feature type="binding site" evidence="14">
    <location>
        <position position="86"/>
    </location>
    <ligand>
        <name>ATP</name>
        <dbReference type="ChEBI" id="CHEBI:30616"/>
    </ligand>
</feature>
<evidence type="ECO:0000256" key="13">
    <source>
        <dbReference type="ARBA" id="ARBA00023136"/>
    </source>
</evidence>
<dbReference type="InterPro" id="IPR014018">
    <property type="entry name" value="SecA_motor_DEAD"/>
</dbReference>
<dbReference type="GO" id="GO:0043952">
    <property type="term" value="P:protein transport by the Sec complex"/>
    <property type="evidence" value="ECO:0007669"/>
    <property type="project" value="TreeGrafter"/>
</dbReference>
<dbReference type="SUPFAM" id="SSF81767">
    <property type="entry name" value="Pre-protein crosslinking domain of SecA"/>
    <property type="match status" value="1"/>
</dbReference>
<dbReference type="EMBL" id="PEYM01000035">
    <property type="protein sequence ID" value="PIS31159.1"/>
    <property type="molecule type" value="Genomic_DNA"/>
</dbReference>
<keyword evidence="9 14" id="KW-0067">ATP-binding</keyword>
<comment type="function">
    <text evidence="14">Part of the Sec protein translocase complex. Interacts with the SecYEG preprotein conducting channel. Has a central role in coupling the hydrolysis of ATP to the transfer of proteins into and across the cell membrane, serving as an ATP-driven molecular motor driving the stepwise translocation of polypeptide chains across the membrane.</text>
</comment>
<dbReference type="SMART" id="SM00957">
    <property type="entry name" value="SecA_DEAD"/>
    <property type="match status" value="1"/>
</dbReference>
<dbReference type="Pfam" id="PF21090">
    <property type="entry name" value="P-loop_SecA"/>
    <property type="match status" value="1"/>
</dbReference>
<evidence type="ECO:0000256" key="14">
    <source>
        <dbReference type="HAMAP-Rule" id="MF_01382"/>
    </source>
</evidence>
<dbReference type="PANTHER" id="PTHR30612">
    <property type="entry name" value="SECA INNER MEMBRANE COMPONENT OF SEC PROTEIN SECRETION SYSTEM"/>
    <property type="match status" value="1"/>
</dbReference>
<feature type="binding site" evidence="14">
    <location>
        <position position="493"/>
    </location>
    <ligand>
        <name>ATP</name>
        <dbReference type="ChEBI" id="CHEBI:30616"/>
    </ligand>
</feature>
<dbReference type="InterPro" id="IPR027417">
    <property type="entry name" value="P-loop_NTPase"/>
</dbReference>
<dbReference type="PRINTS" id="PR00906">
    <property type="entry name" value="SECA"/>
</dbReference>
<keyword evidence="10 14" id="KW-0653">Protein transport</keyword>
<dbReference type="InterPro" id="IPR011116">
    <property type="entry name" value="SecA_Wing/Scaffold"/>
</dbReference>
<keyword evidence="7 14" id="KW-0547">Nucleotide-binding</keyword>
<feature type="binding site" evidence="14">
    <location>
        <begin position="104"/>
        <end position="108"/>
    </location>
    <ligand>
        <name>ATP</name>
        <dbReference type="ChEBI" id="CHEBI:30616"/>
    </ligand>
</feature>
<feature type="domain" description="Helicase ATP-binding" evidence="16">
    <location>
        <begin position="88"/>
        <end position="246"/>
    </location>
</feature>
<dbReference type="NCBIfam" id="NF006630">
    <property type="entry name" value="PRK09200.1"/>
    <property type="match status" value="1"/>
</dbReference>
<evidence type="ECO:0000256" key="2">
    <source>
        <dbReference type="ARBA" id="ARBA00007650"/>
    </source>
</evidence>
<dbReference type="Pfam" id="PF01043">
    <property type="entry name" value="SecA_PP_bind"/>
    <property type="match status" value="1"/>
</dbReference>
<organism evidence="19 20">
    <name type="scientific">Candidatus Saganbacteria bacterium CG08_land_8_20_14_0_20_45_16</name>
    <dbReference type="NCBI Taxonomy" id="2014293"/>
    <lineage>
        <taxon>Bacteria</taxon>
        <taxon>Bacillati</taxon>
        <taxon>Saganbacteria</taxon>
    </lineage>
</organism>
<dbReference type="GO" id="GO:0008564">
    <property type="term" value="F:protein-exporting ATPase activity"/>
    <property type="evidence" value="ECO:0007669"/>
    <property type="project" value="UniProtKB-EC"/>
</dbReference>